<feature type="transmembrane region" description="Helical" evidence="2">
    <location>
        <begin position="58"/>
        <end position="90"/>
    </location>
</feature>
<accession>A0A1V4I404</accession>
<protein>
    <submittedName>
        <fullName evidence="3">Uncharacterized protein</fullName>
    </submittedName>
</protein>
<feature type="compositionally biased region" description="Low complexity" evidence="1">
    <location>
        <begin position="101"/>
        <end position="118"/>
    </location>
</feature>
<keyword evidence="2" id="KW-0812">Transmembrane</keyword>
<proteinExistence type="predicted"/>
<evidence type="ECO:0000256" key="2">
    <source>
        <dbReference type="SAM" id="Phobius"/>
    </source>
</evidence>
<keyword evidence="2" id="KW-0472">Membrane</keyword>
<dbReference type="EMBL" id="MWPQ01000003">
    <property type="protein sequence ID" value="OPH84560.1"/>
    <property type="molecule type" value="Genomic_DNA"/>
</dbReference>
<evidence type="ECO:0000313" key="3">
    <source>
        <dbReference type="EMBL" id="OPH84560.1"/>
    </source>
</evidence>
<reference evidence="3 4" key="1">
    <citation type="submission" date="2017-02" db="EMBL/GenBank/DDBJ databases">
        <title>Genome sequence of the nitrite-oxidizing bacterium Nitrobacter vulgaris strain Ab1.</title>
        <authorList>
            <person name="Mellbye B.L."/>
            <person name="Davis E.W."/>
            <person name="Spieck E."/>
            <person name="Chang J.H."/>
            <person name="Bottomley P.J."/>
            <person name="Sayavedra-Soto L.A."/>
        </authorList>
    </citation>
    <scope>NUCLEOTIDE SEQUENCE [LARGE SCALE GENOMIC DNA]</scope>
    <source>
        <strain evidence="3 4">Ab1</strain>
    </source>
</reference>
<dbReference type="Proteomes" id="UP000189940">
    <property type="component" value="Unassembled WGS sequence"/>
</dbReference>
<name>A0A1V4I404_NITVU</name>
<keyword evidence="2" id="KW-1133">Transmembrane helix</keyword>
<feature type="transmembrane region" description="Helical" evidence="2">
    <location>
        <begin position="12"/>
        <end position="38"/>
    </location>
</feature>
<evidence type="ECO:0000256" key="1">
    <source>
        <dbReference type="SAM" id="MobiDB-lite"/>
    </source>
</evidence>
<dbReference type="RefSeq" id="WP_079445233.1">
    <property type="nucleotide sequence ID" value="NZ_JAVDPZ010000004.1"/>
</dbReference>
<gene>
    <name evidence="3" type="ORF">B2M20_00945</name>
</gene>
<comment type="caution">
    <text evidence="3">The sequence shown here is derived from an EMBL/GenBank/DDBJ whole genome shotgun (WGS) entry which is preliminary data.</text>
</comment>
<organism evidence="3 4">
    <name type="scientific">Nitrobacter vulgaris</name>
    <dbReference type="NCBI Taxonomy" id="29421"/>
    <lineage>
        <taxon>Bacteria</taxon>
        <taxon>Pseudomonadati</taxon>
        <taxon>Pseudomonadota</taxon>
        <taxon>Alphaproteobacteria</taxon>
        <taxon>Hyphomicrobiales</taxon>
        <taxon>Nitrobacteraceae</taxon>
        <taxon>Nitrobacter</taxon>
    </lineage>
</organism>
<feature type="region of interest" description="Disordered" evidence="1">
    <location>
        <begin position="99"/>
        <end position="118"/>
    </location>
</feature>
<sequence length="118" mass="12883">MQADIKEQILSIINLRLLTILLPAVVLSILAGWIMYALGYPAMVYGEVALILKTLMHLLLAVWSAFKAILLGIVVFGLLLVFLSPVLIVLRELRKQRNLPSNASSLAASSSTAVETRP</sequence>
<keyword evidence="4" id="KW-1185">Reference proteome</keyword>
<evidence type="ECO:0000313" key="4">
    <source>
        <dbReference type="Proteomes" id="UP000189940"/>
    </source>
</evidence>
<dbReference type="AlphaFoldDB" id="A0A1V4I404"/>